<dbReference type="GO" id="GO:0050660">
    <property type="term" value="F:flavin adenine dinucleotide binding"/>
    <property type="evidence" value="ECO:0007669"/>
    <property type="project" value="InterPro"/>
</dbReference>
<dbReference type="GO" id="GO:0017150">
    <property type="term" value="F:tRNA dihydrouridine synthase activity"/>
    <property type="evidence" value="ECO:0007669"/>
    <property type="project" value="InterPro"/>
</dbReference>
<evidence type="ECO:0000256" key="11">
    <source>
        <dbReference type="ARBA" id="ARBA00047652"/>
    </source>
</evidence>
<evidence type="ECO:0000256" key="12">
    <source>
        <dbReference type="ARBA" id="ARBA00048934"/>
    </source>
</evidence>
<evidence type="ECO:0000256" key="5">
    <source>
        <dbReference type="ARBA" id="ARBA00022857"/>
    </source>
</evidence>
<accession>L1K309</accession>
<dbReference type="AlphaFoldDB" id="L1K309"/>
<dbReference type="InterPro" id="IPR035587">
    <property type="entry name" value="DUS-like_FMN-bd"/>
</dbReference>
<gene>
    <name evidence="16" type="ORF">GUITHDRAFT_156831</name>
</gene>
<dbReference type="PANTHER" id="PTHR11082:SF5">
    <property type="entry name" value="TRNA-DIHYDROURIDINE(16_17) SYNTHASE [NAD(P)(+)]-LIKE"/>
    <property type="match status" value="1"/>
</dbReference>
<comment type="cofactor">
    <cofactor evidence="1">
        <name>FMN</name>
        <dbReference type="ChEBI" id="CHEBI:58210"/>
    </cofactor>
</comment>
<keyword evidence="6" id="KW-0560">Oxidoreductase</keyword>
<evidence type="ECO:0000256" key="2">
    <source>
        <dbReference type="ARBA" id="ARBA00022630"/>
    </source>
</evidence>
<dbReference type="InterPro" id="IPR018517">
    <property type="entry name" value="tRNA_hU_synthase_CS"/>
</dbReference>
<evidence type="ECO:0000313" key="18">
    <source>
        <dbReference type="Proteomes" id="UP000011087"/>
    </source>
</evidence>
<dbReference type="OrthoDB" id="272303at2759"/>
<comment type="similarity">
    <text evidence="8">Belongs to the Dus family. Dus1 subfamily.</text>
</comment>
<dbReference type="PaxDb" id="55529-EKX54972"/>
<reference evidence="18" key="2">
    <citation type="submission" date="2012-11" db="EMBL/GenBank/DDBJ databases">
        <authorList>
            <person name="Kuo A."/>
            <person name="Curtis B.A."/>
            <person name="Tanifuji G."/>
            <person name="Burki F."/>
            <person name="Gruber A."/>
            <person name="Irimia M."/>
            <person name="Maruyama S."/>
            <person name="Arias M.C."/>
            <person name="Ball S.G."/>
            <person name="Gile G.H."/>
            <person name="Hirakawa Y."/>
            <person name="Hopkins J.F."/>
            <person name="Rensing S.A."/>
            <person name="Schmutz J."/>
            <person name="Symeonidi A."/>
            <person name="Elias M."/>
            <person name="Eveleigh R.J."/>
            <person name="Herman E.K."/>
            <person name="Klute M.J."/>
            <person name="Nakayama T."/>
            <person name="Obornik M."/>
            <person name="Reyes-Prieto A."/>
            <person name="Armbrust E.V."/>
            <person name="Aves S.J."/>
            <person name="Beiko R.G."/>
            <person name="Coutinho P."/>
            <person name="Dacks J.B."/>
            <person name="Durnford D.G."/>
            <person name="Fast N.M."/>
            <person name="Green B.R."/>
            <person name="Grisdale C."/>
            <person name="Hempe F."/>
            <person name="Henrissat B."/>
            <person name="Hoppner M.P."/>
            <person name="Ishida K.-I."/>
            <person name="Kim E."/>
            <person name="Koreny L."/>
            <person name="Kroth P.G."/>
            <person name="Liu Y."/>
            <person name="Malik S.-B."/>
            <person name="Maier U.G."/>
            <person name="McRose D."/>
            <person name="Mock T."/>
            <person name="Neilson J.A."/>
            <person name="Onodera N.T."/>
            <person name="Poole A.M."/>
            <person name="Pritham E.J."/>
            <person name="Richards T.A."/>
            <person name="Rocap G."/>
            <person name="Roy S.W."/>
            <person name="Sarai C."/>
            <person name="Schaack S."/>
            <person name="Shirato S."/>
            <person name="Slamovits C.H."/>
            <person name="Spencer D.F."/>
            <person name="Suzuki S."/>
            <person name="Worden A.Z."/>
            <person name="Zauner S."/>
            <person name="Barry K."/>
            <person name="Bell C."/>
            <person name="Bharti A.K."/>
            <person name="Crow J.A."/>
            <person name="Grimwood J."/>
            <person name="Kramer R."/>
            <person name="Lindquist E."/>
            <person name="Lucas S."/>
            <person name="Salamov A."/>
            <person name="McFadden G.I."/>
            <person name="Lane C.E."/>
            <person name="Keeling P.J."/>
            <person name="Gray M.W."/>
            <person name="Grigoriev I.V."/>
            <person name="Archibald J.M."/>
        </authorList>
    </citation>
    <scope>NUCLEOTIDE SEQUENCE</scope>
    <source>
        <strain evidence="18">CCMP2712</strain>
    </source>
</reference>
<evidence type="ECO:0000313" key="16">
    <source>
        <dbReference type="EMBL" id="EKX54972.1"/>
    </source>
</evidence>
<evidence type="ECO:0000256" key="14">
    <source>
        <dbReference type="SAM" id="SignalP"/>
    </source>
</evidence>
<keyword evidence="7" id="KW-0520">NAD</keyword>
<protein>
    <recommendedName>
        <fullName evidence="9">tRNA-dihydrouridine(16/17) synthase [NAD(P)(+)]</fullName>
        <ecNumber evidence="9">1.3.1.88</ecNumber>
    </recommendedName>
</protein>
<dbReference type="HOGENOM" id="CLU_013299_5_0_1"/>
<name>L1K309_GUITC</name>
<dbReference type="EMBL" id="JH992966">
    <property type="protein sequence ID" value="EKX54972.1"/>
    <property type="molecule type" value="Genomic_DNA"/>
</dbReference>
<evidence type="ECO:0000256" key="1">
    <source>
        <dbReference type="ARBA" id="ARBA00001917"/>
    </source>
</evidence>
<dbReference type="KEGG" id="gtt:GUITHDRAFT_156831"/>
<evidence type="ECO:0000256" key="10">
    <source>
        <dbReference type="ARBA" id="ARBA00047287"/>
    </source>
</evidence>
<evidence type="ECO:0000256" key="13">
    <source>
        <dbReference type="ARBA" id="ARBA00049467"/>
    </source>
</evidence>
<evidence type="ECO:0000256" key="6">
    <source>
        <dbReference type="ARBA" id="ARBA00023002"/>
    </source>
</evidence>
<dbReference type="SUPFAM" id="SSF51395">
    <property type="entry name" value="FMN-linked oxidoreductases"/>
    <property type="match status" value="1"/>
</dbReference>
<comment type="catalytic activity">
    <reaction evidence="11">
        <text>5,6-dihydrouridine(16) in tRNA + NADP(+) = uridine(16) in tRNA + NADPH + H(+)</text>
        <dbReference type="Rhea" id="RHEA:53376"/>
        <dbReference type="Rhea" id="RHEA-COMP:13543"/>
        <dbReference type="Rhea" id="RHEA-COMP:13544"/>
        <dbReference type="ChEBI" id="CHEBI:15378"/>
        <dbReference type="ChEBI" id="CHEBI:57783"/>
        <dbReference type="ChEBI" id="CHEBI:58349"/>
        <dbReference type="ChEBI" id="CHEBI:65315"/>
        <dbReference type="ChEBI" id="CHEBI:74443"/>
        <dbReference type="EC" id="1.3.1.88"/>
    </reaction>
    <physiologicalReaction direction="right-to-left" evidence="11">
        <dbReference type="Rhea" id="RHEA:53378"/>
    </physiologicalReaction>
</comment>
<keyword evidence="18" id="KW-1185">Reference proteome</keyword>
<dbReference type="Gene3D" id="3.20.20.70">
    <property type="entry name" value="Aldolase class I"/>
    <property type="match status" value="1"/>
</dbReference>
<reference evidence="16 18" key="1">
    <citation type="journal article" date="2012" name="Nature">
        <title>Algal genomes reveal evolutionary mosaicism and the fate of nucleomorphs.</title>
        <authorList>
            <consortium name="DOE Joint Genome Institute"/>
            <person name="Curtis B.A."/>
            <person name="Tanifuji G."/>
            <person name="Burki F."/>
            <person name="Gruber A."/>
            <person name="Irimia M."/>
            <person name="Maruyama S."/>
            <person name="Arias M.C."/>
            <person name="Ball S.G."/>
            <person name="Gile G.H."/>
            <person name="Hirakawa Y."/>
            <person name="Hopkins J.F."/>
            <person name="Kuo A."/>
            <person name="Rensing S.A."/>
            <person name="Schmutz J."/>
            <person name="Symeonidi A."/>
            <person name="Elias M."/>
            <person name="Eveleigh R.J."/>
            <person name="Herman E.K."/>
            <person name="Klute M.J."/>
            <person name="Nakayama T."/>
            <person name="Obornik M."/>
            <person name="Reyes-Prieto A."/>
            <person name="Armbrust E.V."/>
            <person name="Aves S.J."/>
            <person name="Beiko R.G."/>
            <person name="Coutinho P."/>
            <person name="Dacks J.B."/>
            <person name="Durnford D.G."/>
            <person name="Fast N.M."/>
            <person name="Green B.R."/>
            <person name="Grisdale C.J."/>
            <person name="Hempel F."/>
            <person name="Henrissat B."/>
            <person name="Hoppner M.P."/>
            <person name="Ishida K."/>
            <person name="Kim E."/>
            <person name="Koreny L."/>
            <person name="Kroth P.G."/>
            <person name="Liu Y."/>
            <person name="Malik S.B."/>
            <person name="Maier U.G."/>
            <person name="McRose D."/>
            <person name="Mock T."/>
            <person name="Neilson J.A."/>
            <person name="Onodera N.T."/>
            <person name="Poole A.M."/>
            <person name="Pritham E.J."/>
            <person name="Richards T.A."/>
            <person name="Rocap G."/>
            <person name="Roy S.W."/>
            <person name="Sarai C."/>
            <person name="Schaack S."/>
            <person name="Shirato S."/>
            <person name="Slamovits C.H."/>
            <person name="Spencer D.F."/>
            <person name="Suzuki S."/>
            <person name="Worden A.Z."/>
            <person name="Zauner S."/>
            <person name="Barry K."/>
            <person name="Bell C."/>
            <person name="Bharti A.K."/>
            <person name="Crow J.A."/>
            <person name="Grimwood J."/>
            <person name="Kramer R."/>
            <person name="Lindquist E."/>
            <person name="Lucas S."/>
            <person name="Salamov A."/>
            <person name="McFadden G.I."/>
            <person name="Lane C.E."/>
            <person name="Keeling P.J."/>
            <person name="Gray M.W."/>
            <person name="Grigoriev I.V."/>
            <person name="Archibald J.M."/>
        </authorList>
    </citation>
    <scope>NUCLEOTIDE SEQUENCE</scope>
    <source>
        <strain evidence="16 18">CCMP2712</strain>
    </source>
</reference>
<evidence type="ECO:0000256" key="8">
    <source>
        <dbReference type="ARBA" id="ARBA00038313"/>
    </source>
</evidence>
<feature type="chain" id="PRO_5008772130" description="tRNA-dihydrouridine(16/17) synthase [NAD(P)(+)]" evidence="14">
    <location>
        <begin position="19"/>
        <end position="261"/>
    </location>
</feature>
<evidence type="ECO:0000256" key="7">
    <source>
        <dbReference type="ARBA" id="ARBA00023027"/>
    </source>
</evidence>
<evidence type="ECO:0000259" key="15">
    <source>
        <dbReference type="Pfam" id="PF01207"/>
    </source>
</evidence>
<dbReference type="PROSITE" id="PS01136">
    <property type="entry name" value="UPF0034"/>
    <property type="match status" value="1"/>
</dbReference>
<organism evidence="16">
    <name type="scientific">Guillardia theta (strain CCMP2712)</name>
    <name type="common">Cryptophyte</name>
    <dbReference type="NCBI Taxonomy" id="905079"/>
    <lineage>
        <taxon>Eukaryota</taxon>
        <taxon>Cryptophyceae</taxon>
        <taxon>Pyrenomonadales</taxon>
        <taxon>Geminigeraceae</taxon>
        <taxon>Guillardia</taxon>
    </lineage>
</organism>
<dbReference type="Pfam" id="PF01207">
    <property type="entry name" value="Dus"/>
    <property type="match status" value="1"/>
</dbReference>
<comment type="catalytic activity">
    <reaction evidence="12">
        <text>5,6-dihydrouridine(16) in tRNA + NAD(+) = uridine(16) in tRNA + NADH + H(+)</text>
        <dbReference type="Rhea" id="RHEA:53380"/>
        <dbReference type="Rhea" id="RHEA-COMP:13543"/>
        <dbReference type="Rhea" id="RHEA-COMP:13544"/>
        <dbReference type="ChEBI" id="CHEBI:15378"/>
        <dbReference type="ChEBI" id="CHEBI:57540"/>
        <dbReference type="ChEBI" id="CHEBI:57945"/>
        <dbReference type="ChEBI" id="CHEBI:65315"/>
        <dbReference type="ChEBI" id="CHEBI:74443"/>
        <dbReference type="EC" id="1.3.1.88"/>
    </reaction>
    <physiologicalReaction direction="right-to-left" evidence="12">
        <dbReference type="Rhea" id="RHEA:53382"/>
    </physiologicalReaction>
</comment>
<dbReference type="CDD" id="cd02801">
    <property type="entry name" value="DUS_like_FMN"/>
    <property type="match status" value="1"/>
</dbReference>
<comment type="catalytic activity">
    <reaction evidence="13">
        <text>5,6-dihydrouridine(17) in tRNA + NADP(+) = uridine(17) in tRNA + NADPH + H(+)</text>
        <dbReference type="Rhea" id="RHEA:53368"/>
        <dbReference type="Rhea" id="RHEA-COMP:13541"/>
        <dbReference type="Rhea" id="RHEA-COMP:13542"/>
        <dbReference type="ChEBI" id="CHEBI:15378"/>
        <dbReference type="ChEBI" id="CHEBI:57783"/>
        <dbReference type="ChEBI" id="CHEBI:58349"/>
        <dbReference type="ChEBI" id="CHEBI:65315"/>
        <dbReference type="ChEBI" id="CHEBI:74443"/>
        <dbReference type="EC" id="1.3.1.88"/>
    </reaction>
    <physiologicalReaction direction="right-to-left" evidence="13">
        <dbReference type="Rhea" id="RHEA:53370"/>
    </physiologicalReaction>
</comment>
<feature type="domain" description="DUS-like FMN-binding" evidence="15">
    <location>
        <begin position="32"/>
        <end position="248"/>
    </location>
</feature>
<sequence>MNLGFPILLCAAPMVVHTGSCPFLADSLVGSRILTRRWGASLAYSEMLFSERIVEEEDYLAEKLQSCMEDRPLIVQICGNDPSIMARAACLIEDFCNNKSHGVDAIDINLGCPQKRAAEGHYGSYLLEKKDWKLVQEIVESMSKSVNIPISCKIRLLQTESQTVEFAKLLEAAGCSLLAVHGRQRRHGRKGPADLDQIAAVKRALTIPVIANGNVRSPEDIWINLEKTRADGIMSAEGLLANPAIFKVHEWYRSAELMRKR</sequence>
<dbReference type="Proteomes" id="UP000011087">
    <property type="component" value="Unassembled WGS sequence"/>
</dbReference>
<evidence type="ECO:0000313" key="17">
    <source>
        <dbReference type="EnsemblProtists" id="EKX54972"/>
    </source>
</evidence>
<keyword evidence="3" id="KW-0288">FMN</keyword>
<keyword evidence="2" id="KW-0285">Flavoprotein</keyword>
<dbReference type="InterPro" id="IPR013785">
    <property type="entry name" value="Aldolase_TIM"/>
</dbReference>
<proteinExistence type="inferred from homology"/>
<evidence type="ECO:0000256" key="3">
    <source>
        <dbReference type="ARBA" id="ARBA00022643"/>
    </source>
</evidence>
<dbReference type="eggNOG" id="KOG2335">
    <property type="taxonomic scope" value="Eukaryota"/>
</dbReference>
<evidence type="ECO:0000256" key="9">
    <source>
        <dbReference type="ARBA" id="ARBA00038890"/>
    </source>
</evidence>
<dbReference type="RefSeq" id="XP_005841952.1">
    <property type="nucleotide sequence ID" value="XM_005841895.1"/>
</dbReference>
<keyword evidence="4" id="KW-0819">tRNA processing</keyword>
<evidence type="ECO:0000256" key="4">
    <source>
        <dbReference type="ARBA" id="ARBA00022694"/>
    </source>
</evidence>
<feature type="signal peptide" evidence="14">
    <location>
        <begin position="1"/>
        <end position="18"/>
    </location>
</feature>
<dbReference type="GeneID" id="17311651"/>
<keyword evidence="5" id="KW-0521">NADP</keyword>
<dbReference type="EnsemblProtists" id="EKX54972">
    <property type="protein sequence ID" value="EKX54972"/>
    <property type="gene ID" value="GUITHDRAFT_156831"/>
</dbReference>
<dbReference type="PANTHER" id="PTHR11082">
    <property type="entry name" value="TRNA-DIHYDROURIDINE SYNTHASE"/>
    <property type="match status" value="1"/>
</dbReference>
<dbReference type="EC" id="1.3.1.88" evidence="9"/>
<keyword evidence="14" id="KW-0732">Signal</keyword>
<comment type="catalytic activity">
    <reaction evidence="10">
        <text>5,6-dihydrouridine(17) in tRNA + NAD(+) = uridine(17) in tRNA + NADH + H(+)</text>
        <dbReference type="Rhea" id="RHEA:53372"/>
        <dbReference type="Rhea" id="RHEA-COMP:13541"/>
        <dbReference type="Rhea" id="RHEA-COMP:13542"/>
        <dbReference type="ChEBI" id="CHEBI:15378"/>
        <dbReference type="ChEBI" id="CHEBI:57540"/>
        <dbReference type="ChEBI" id="CHEBI:57945"/>
        <dbReference type="ChEBI" id="CHEBI:65315"/>
        <dbReference type="ChEBI" id="CHEBI:74443"/>
        <dbReference type="EC" id="1.3.1.88"/>
    </reaction>
    <physiologicalReaction direction="right-to-left" evidence="10">
        <dbReference type="Rhea" id="RHEA:53374"/>
    </physiologicalReaction>
</comment>
<dbReference type="OMA" id="DVNLACP"/>
<reference evidence="17" key="3">
    <citation type="submission" date="2015-06" db="UniProtKB">
        <authorList>
            <consortium name="EnsemblProtists"/>
        </authorList>
    </citation>
    <scope>IDENTIFICATION</scope>
</reference>